<keyword evidence="15" id="KW-1185">Reference proteome</keyword>
<organism evidence="14 15">
    <name type="scientific">Candidatus Riesia pediculischaeffi</name>
    <dbReference type="NCBI Taxonomy" id="428411"/>
    <lineage>
        <taxon>Bacteria</taxon>
        <taxon>Pseudomonadati</taxon>
        <taxon>Pseudomonadota</taxon>
        <taxon>Gammaproteobacteria</taxon>
        <taxon>Enterobacterales</taxon>
        <taxon>Enterobacteriaceae</taxon>
        <taxon>Candidatus Riesia</taxon>
    </lineage>
</organism>
<accession>A0A1V0HKR8</accession>
<dbReference type="PANTHER" id="PTHR30478">
    <property type="entry name" value="DNA POLYMERASE III SUBUNIT BETA"/>
    <property type="match status" value="1"/>
</dbReference>
<dbReference type="InterPro" id="IPR046938">
    <property type="entry name" value="DNA_clamp_sf"/>
</dbReference>
<keyword evidence="6 10" id="KW-0548">Nucleotidyltransferase</keyword>
<dbReference type="SUPFAM" id="SSF55979">
    <property type="entry name" value="DNA clamp"/>
    <property type="match status" value="3"/>
</dbReference>
<evidence type="ECO:0000256" key="10">
    <source>
        <dbReference type="PIRNR" id="PIRNR000804"/>
    </source>
</evidence>
<dbReference type="GO" id="GO:0003677">
    <property type="term" value="F:DNA binding"/>
    <property type="evidence" value="ECO:0007669"/>
    <property type="project" value="UniProtKB-UniRule"/>
</dbReference>
<reference evidence="14 15" key="1">
    <citation type="submission" date="2015-10" db="EMBL/GenBank/DDBJ databases">
        <title>Survey of human and primate louse endosymbionts.</title>
        <authorList>
            <person name="Boyd B.M."/>
        </authorList>
    </citation>
    <scope>NUCLEOTIDE SEQUENCE [LARGE SCALE GENOMIC DNA]</scope>
    <source>
        <strain evidence="14 15">PTSK</strain>
    </source>
</reference>
<evidence type="ECO:0000256" key="6">
    <source>
        <dbReference type="ARBA" id="ARBA00022695"/>
    </source>
</evidence>
<dbReference type="KEGG" id="rped:AOQ87_01980"/>
<comment type="similarity">
    <text evidence="2 10">Belongs to the beta sliding clamp family.</text>
</comment>
<dbReference type="InterPro" id="IPR001001">
    <property type="entry name" value="DNA_polIII_beta"/>
</dbReference>
<keyword evidence="8 10" id="KW-0239">DNA-directed DNA polymerase</keyword>
<sequence>MKFVVQKEVLIKSLKKVYRATSNKIANFSFDKIFLHVQNSFLNLTYLDSEVTIVTKVKLVYSDQDGSIVVSIRKFYEICSNAQNGSEICFVFDEKKLTILYERSKFSILIFRESGFPKLINWTSQVDFRISQIELRKLILSTKVSIGSHDTRYYLNGILLQNNENYIRAVSTDGHRLSVSQTYVKFSNYEKFSIILSKRGVVECLRLLENSDNLLRVSIGKKDFKMNMDDFSFCVKLVNGNFPNYQDIFLKTDKKVVVLDRIQFKNMCQRAMILLNDKNQSACFVFESHLAKITTKNFNHGEYEETIKVQYQDSIIKICLNVKYVLDVLNIIQCERIKIEMIDSISYVRIQGMSNQLSFYVIMPVRI</sequence>
<dbReference type="NCBIfam" id="TIGR00663">
    <property type="entry name" value="dnan"/>
    <property type="match status" value="1"/>
</dbReference>
<dbReference type="InterPro" id="IPR022637">
    <property type="entry name" value="DNA_polIII_beta_cen"/>
</dbReference>
<feature type="domain" description="DNA polymerase III beta sliding clamp central" evidence="12">
    <location>
        <begin position="130"/>
        <end position="244"/>
    </location>
</feature>
<evidence type="ECO:0000313" key="15">
    <source>
        <dbReference type="Proteomes" id="UP000242793"/>
    </source>
</evidence>
<dbReference type="Gene3D" id="3.70.10.10">
    <property type="match status" value="1"/>
</dbReference>
<dbReference type="RefSeq" id="WP_080626618.1">
    <property type="nucleotide sequence ID" value="NZ_CP012839.1"/>
</dbReference>
<comment type="subunit">
    <text evidence="10">Forms a ring-shaped head-to-tail homodimer around DNA.</text>
</comment>
<keyword evidence="5 10" id="KW-0808">Transferase</keyword>
<dbReference type="Pfam" id="PF00712">
    <property type="entry name" value="DNA_pol3_beta"/>
    <property type="match status" value="1"/>
</dbReference>
<comment type="subcellular location">
    <subcellularLocation>
        <location evidence="1 10">Cytoplasm</location>
    </subcellularLocation>
</comment>
<dbReference type="Pfam" id="PF02768">
    <property type="entry name" value="DNA_pol3_beta_3"/>
    <property type="match status" value="1"/>
</dbReference>
<evidence type="ECO:0000259" key="13">
    <source>
        <dbReference type="Pfam" id="PF02768"/>
    </source>
</evidence>
<dbReference type="AlphaFoldDB" id="A0A1V0HKR8"/>
<dbReference type="InterPro" id="IPR022635">
    <property type="entry name" value="DNA_polIII_beta_C"/>
</dbReference>
<dbReference type="GO" id="GO:0008408">
    <property type="term" value="F:3'-5' exonuclease activity"/>
    <property type="evidence" value="ECO:0007669"/>
    <property type="project" value="InterPro"/>
</dbReference>
<dbReference type="SMART" id="SM00480">
    <property type="entry name" value="POL3Bc"/>
    <property type="match status" value="1"/>
</dbReference>
<dbReference type="GO" id="GO:0009360">
    <property type="term" value="C:DNA polymerase III complex"/>
    <property type="evidence" value="ECO:0007669"/>
    <property type="project" value="InterPro"/>
</dbReference>
<proteinExistence type="inferred from homology"/>
<evidence type="ECO:0000313" key="14">
    <source>
        <dbReference type="EMBL" id="ARC53414.1"/>
    </source>
</evidence>
<keyword evidence="9" id="KW-0238">DNA-binding</keyword>
<evidence type="ECO:0000256" key="8">
    <source>
        <dbReference type="ARBA" id="ARBA00022932"/>
    </source>
</evidence>
<protein>
    <recommendedName>
        <fullName evidence="3 10">Beta sliding clamp</fullName>
    </recommendedName>
</protein>
<dbReference type="GO" id="GO:0006271">
    <property type="term" value="P:DNA strand elongation involved in DNA replication"/>
    <property type="evidence" value="ECO:0007669"/>
    <property type="project" value="TreeGrafter"/>
</dbReference>
<dbReference type="Gene3D" id="3.10.150.10">
    <property type="entry name" value="DNA Polymerase III, subunit A, domain 2"/>
    <property type="match status" value="1"/>
</dbReference>
<keyword evidence="4 10" id="KW-0963">Cytoplasm</keyword>
<dbReference type="CDD" id="cd00140">
    <property type="entry name" value="beta_clamp"/>
    <property type="match status" value="1"/>
</dbReference>
<keyword evidence="7 10" id="KW-0235">DNA replication</keyword>
<dbReference type="PANTHER" id="PTHR30478:SF0">
    <property type="entry name" value="BETA SLIDING CLAMP"/>
    <property type="match status" value="1"/>
</dbReference>
<dbReference type="PIRSF" id="PIRSF000804">
    <property type="entry name" value="DNA_pol_III_b"/>
    <property type="match status" value="1"/>
</dbReference>
<evidence type="ECO:0000256" key="1">
    <source>
        <dbReference type="ARBA" id="ARBA00004496"/>
    </source>
</evidence>
<gene>
    <name evidence="14" type="ORF">AOQ87_01980</name>
</gene>
<evidence type="ECO:0000259" key="11">
    <source>
        <dbReference type="Pfam" id="PF00712"/>
    </source>
</evidence>
<evidence type="ECO:0000256" key="4">
    <source>
        <dbReference type="ARBA" id="ARBA00022490"/>
    </source>
</evidence>
<feature type="domain" description="DNA polymerase III beta sliding clamp N-terminal" evidence="11">
    <location>
        <begin position="1"/>
        <end position="119"/>
    </location>
</feature>
<dbReference type="EMBL" id="CP012839">
    <property type="protein sequence ID" value="ARC53414.1"/>
    <property type="molecule type" value="Genomic_DNA"/>
</dbReference>
<dbReference type="Pfam" id="PF02767">
    <property type="entry name" value="DNA_pol3_beta_2"/>
    <property type="match status" value="1"/>
</dbReference>
<evidence type="ECO:0000256" key="3">
    <source>
        <dbReference type="ARBA" id="ARBA00021035"/>
    </source>
</evidence>
<dbReference type="InterPro" id="IPR022634">
    <property type="entry name" value="DNA_polIII_beta_N"/>
</dbReference>
<evidence type="ECO:0000256" key="5">
    <source>
        <dbReference type="ARBA" id="ARBA00022679"/>
    </source>
</evidence>
<feature type="domain" description="DNA polymerase III beta sliding clamp C-terminal" evidence="13">
    <location>
        <begin position="250"/>
        <end position="366"/>
    </location>
</feature>
<dbReference type="Proteomes" id="UP000242793">
    <property type="component" value="Chromosome"/>
</dbReference>
<comment type="function">
    <text evidence="10">Confers DNA tethering and processivity to DNA polymerases and other proteins. Acts as a clamp, forming a ring around DNA (a reaction catalyzed by the clamp-loading complex) which diffuses in an ATP-independent manner freely and bidirectionally along dsDNA. Initially characterized for its ability to contact the catalytic subunit of DNA polymerase III (Pol III), a complex, multichain enzyme responsible for most of the replicative synthesis in bacteria; Pol III exhibits 3'-5' exonuclease proofreading activity. The beta chain is required for initiation of replication as well as for processivity of DNA replication.</text>
</comment>
<dbReference type="GO" id="GO:0003887">
    <property type="term" value="F:DNA-directed DNA polymerase activity"/>
    <property type="evidence" value="ECO:0007669"/>
    <property type="project" value="UniProtKB-UniRule"/>
</dbReference>
<evidence type="ECO:0000259" key="12">
    <source>
        <dbReference type="Pfam" id="PF02767"/>
    </source>
</evidence>
<evidence type="ECO:0000256" key="2">
    <source>
        <dbReference type="ARBA" id="ARBA00010752"/>
    </source>
</evidence>
<evidence type="ECO:0000256" key="7">
    <source>
        <dbReference type="ARBA" id="ARBA00022705"/>
    </source>
</evidence>
<name>A0A1V0HKR8_9ENTR</name>
<evidence type="ECO:0000256" key="9">
    <source>
        <dbReference type="ARBA" id="ARBA00023125"/>
    </source>
</evidence>
<dbReference type="GO" id="GO:0005737">
    <property type="term" value="C:cytoplasm"/>
    <property type="evidence" value="ECO:0007669"/>
    <property type="project" value="UniProtKB-SubCell"/>
</dbReference>
<dbReference type="STRING" id="428411.AOQ87_01980"/>